<feature type="compositionally biased region" description="Basic residues" evidence="1">
    <location>
        <begin position="215"/>
        <end position="224"/>
    </location>
</feature>
<dbReference type="Proteomes" id="UP000053424">
    <property type="component" value="Unassembled WGS sequence"/>
</dbReference>
<feature type="region of interest" description="Disordered" evidence="1">
    <location>
        <begin position="85"/>
        <end position="192"/>
    </location>
</feature>
<dbReference type="AlphaFoldDB" id="A0A0C3BWF8"/>
<name>A0A0C3BWF8_HEBCY</name>
<proteinExistence type="predicted"/>
<keyword evidence="3" id="KW-1185">Reference proteome</keyword>
<gene>
    <name evidence="2" type="ORF">M413DRAFT_13936</name>
</gene>
<feature type="compositionally biased region" description="Pro residues" evidence="1">
    <location>
        <begin position="159"/>
        <end position="174"/>
    </location>
</feature>
<feature type="region of interest" description="Disordered" evidence="1">
    <location>
        <begin position="204"/>
        <end position="232"/>
    </location>
</feature>
<evidence type="ECO:0000256" key="1">
    <source>
        <dbReference type="SAM" id="MobiDB-lite"/>
    </source>
</evidence>
<reference evidence="2 3" key="1">
    <citation type="submission" date="2014-04" db="EMBL/GenBank/DDBJ databases">
        <authorList>
            <consortium name="DOE Joint Genome Institute"/>
            <person name="Kuo A."/>
            <person name="Gay G."/>
            <person name="Dore J."/>
            <person name="Kohler A."/>
            <person name="Nagy L.G."/>
            <person name="Floudas D."/>
            <person name="Copeland A."/>
            <person name="Barry K.W."/>
            <person name="Cichocki N."/>
            <person name="Veneault-Fourrey C."/>
            <person name="LaButti K."/>
            <person name="Lindquist E.A."/>
            <person name="Lipzen A."/>
            <person name="Lundell T."/>
            <person name="Morin E."/>
            <person name="Murat C."/>
            <person name="Sun H."/>
            <person name="Tunlid A."/>
            <person name="Henrissat B."/>
            <person name="Grigoriev I.V."/>
            <person name="Hibbett D.S."/>
            <person name="Martin F."/>
            <person name="Nordberg H.P."/>
            <person name="Cantor M.N."/>
            <person name="Hua S.X."/>
        </authorList>
    </citation>
    <scope>NUCLEOTIDE SEQUENCE [LARGE SCALE GENOMIC DNA]</scope>
    <source>
        <strain evidence="3">h7</strain>
    </source>
</reference>
<sequence length="252" mass="27584">MLTALTPLTLKELMPNYFDNLQDAEISGGEFSTFGGDFIGADGFRQAGSPKGKSEPVSYFANGKGLKITGGNFSTFGGDYYAPRSRLPHTPIPPRPAPVPLGPQYDDYGGYTHSYASAPQRPTMQHPAAPPPQQAPYNYHGGGYGDPNASQNAGYHYPYPNPNQPAPPAPPPGLDVPNHRPINPNPSINIWDARPGNVEQYVISDSESDSDDEHKKKKKKKKGGRSSMTGLSQQFKKVFSRIIYLQTNEWYN</sequence>
<feature type="compositionally biased region" description="Pro residues" evidence="1">
    <location>
        <begin position="90"/>
        <end position="101"/>
    </location>
</feature>
<organism evidence="2 3">
    <name type="scientific">Hebeloma cylindrosporum</name>
    <dbReference type="NCBI Taxonomy" id="76867"/>
    <lineage>
        <taxon>Eukaryota</taxon>
        <taxon>Fungi</taxon>
        <taxon>Dikarya</taxon>
        <taxon>Basidiomycota</taxon>
        <taxon>Agaricomycotina</taxon>
        <taxon>Agaricomycetes</taxon>
        <taxon>Agaricomycetidae</taxon>
        <taxon>Agaricales</taxon>
        <taxon>Agaricineae</taxon>
        <taxon>Hymenogastraceae</taxon>
        <taxon>Hebeloma</taxon>
    </lineage>
</organism>
<feature type="compositionally biased region" description="Polar residues" evidence="1">
    <location>
        <begin position="114"/>
        <end position="123"/>
    </location>
</feature>
<dbReference type="EMBL" id="KN831805">
    <property type="protein sequence ID" value="KIM36419.1"/>
    <property type="molecule type" value="Genomic_DNA"/>
</dbReference>
<evidence type="ECO:0000313" key="3">
    <source>
        <dbReference type="Proteomes" id="UP000053424"/>
    </source>
</evidence>
<protein>
    <submittedName>
        <fullName evidence="2">Uncharacterized protein</fullName>
    </submittedName>
</protein>
<reference evidence="3" key="2">
    <citation type="submission" date="2015-01" db="EMBL/GenBank/DDBJ databases">
        <title>Evolutionary Origins and Diversification of the Mycorrhizal Mutualists.</title>
        <authorList>
            <consortium name="DOE Joint Genome Institute"/>
            <consortium name="Mycorrhizal Genomics Consortium"/>
            <person name="Kohler A."/>
            <person name="Kuo A."/>
            <person name="Nagy L.G."/>
            <person name="Floudas D."/>
            <person name="Copeland A."/>
            <person name="Barry K.W."/>
            <person name="Cichocki N."/>
            <person name="Veneault-Fourrey C."/>
            <person name="LaButti K."/>
            <person name="Lindquist E.A."/>
            <person name="Lipzen A."/>
            <person name="Lundell T."/>
            <person name="Morin E."/>
            <person name="Murat C."/>
            <person name="Riley R."/>
            <person name="Ohm R."/>
            <person name="Sun H."/>
            <person name="Tunlid A."/>
            <person name="Henrissat B."/>
            <person name="Grigoriev I.V."/>
            <person name="Hibbett D.S."/>
            <person name="Martin F."/>
        </authorList>
    </citation>
    <scope>NUCLEOTIDE SEQUENCE [LARGE SCALE GENOMIC DNA]</scope>
    <source>
        <strain evidence="3">h7</strain>
    </source>
</reference>
<evidence type="ECO:0000313" key="2">
    <source>
        <dbReference type="EMBL" id="KIM36419.1"/>
    </source>
</evidence>
<dbReference type="HOGENOM" id="CLU_1102897_0_0_1"/>
<accession>A0A0C3BWF8</accession>